<gene>
    <name evidence="1" type="ORF">BJ138DRAFT_1163523</name>
</gene>
<reference evidence="1" key="1">
    <citation type="journal article" date="2021" name="New Phytol.">
        <title>Evolutionary innovations through gain and loss of genes in the ectomycorrhizal Boletales.</title>
        <authorList>
            <person name="Wu G."/>
            <person name="Miyauchi S."/>
            <person name="Morin E."/>
            <person name="Kuo A."/>
            <person name="Drula E."/>
            <person name="Varga T."/>
            <person name="Kohler A."/>
            <person name="Feng B."/>
            <person name="Cao Y."/>
            <person name="Lipzen A."/>
            <person name="Daum C."/>
            <person name="Hundley H."/>
            <person name="Pangilinan J."/>
            <person name="Johnson J."/>
            <person name="Barry K."/>
            <person name="LaButti K."/>
            <person name="Ng V."/>
            <person name="Ahrendt S."/>
            <person name="Min B."/>
            <person name="Choi I.G."/>
            <person name="Park H."/>
            <person name="Plett J.M."/>
            <person name="Magnuson J."/>
            <person name="Spatafora J.W."/>
            <person name="Nagy L.G."/>
            <person name="Henrissat B."/>
            <person name="Grigoriev I.V."/>
            <person name="Yang Z.L."/>
            <person name="Xu J."/>
            <person name="Martin F.M."/>
        </authorList>
    </citation>
    <scope>NUCLEOTIDE SEQUENCE</scope>
    <source>
        <strain evidence="1">ATCC 28755</strain>
    </source>
</reference>
<dbReference type="EMBL" id="MU268076">
    <property type="protein sequence ID" value="KAH7906063.1"/>
    <property type="molecule type" value="Genomic_DNA"/>
</dbReference>
<dbReference type="Proteomes" id="UP000790377">
    <property type="component" value="Unassembled WGS sequence"/>
</dbReference>
<comment type="caution">
    <text evidence="1">The sequence shown here is derived from an EMBL/GenBank/DDBJ whole genome shotgun (WGS) entry which is preliminary data.</text>
</comment>
<proteinExistence type="predicted"/>
<evidence type="ECO:0000313" key="1">
    <source>
        <dbReference type="EMBL" id="KAH7906063.1"/>
    </source>
</evidence>
<name>A0ACB7ZZF8_9AGAM</name>
<keyword evidence="2" id="KW-1185">Reference proteome</keyword>
<protein>
    <submittedName>
        <fullName evidence="1">Uncharacterized protein</fullName>
    </submittedName>
</protein>
<organism evidence="1 2">
    <name type="scientific">Hygrophoropsis aurantiaca</name>
    <dbReference type="NCBI Taxonomy" id="72124"/>
    <lineage>
        <taxon>Eukaryota</taxon>
        <taxon>Fungi</taxon>
        <taxon>Dikarya</taxon>
        <taxon>Basidiomycota</taxon>
        <taxon>Agaricomycotina</taxon>
        <taxon>Agaricomycetes</taxon>
        <taxon>Agaricomycetidae</taxon>
        <taxon>Boletales</taxon>
        <taxon>Coniophorineae</taxon>
        <taxon>Hygrophoropsidaceae</taxon>
        <taxon>Hygrophoropsis</taxon>
    </lineage>
</organism>
<evidence type="ECO:0000313" key="2">
    <source>
        <dbReference type="Proteomes" id="UP000790377"/>
    </source>
</evidence>
<sequence>MPPLISRSITPIEVTQANSPSGPRLSSQHLHPRGSSSAQPGSSFIPVPAIVGGTCAGIIIALAIGLGWKWWAGSANNNSQKNSGKRRRTLVKKRNHVFSDGGLTHPSRSPDSSMAHTFVEEKADPKLPSKSIPLSEKSAASSVVSFHTAEEAKHIQDRSPPAMPPEVADRPPSVERRISLARSDSNGGTRSSVVRSQKELSYKPSTIGSASVYSTQSGEEHQIRAPTSVVLAALGHTFDTKRLSTFDQKSESLPSNGETQGPSAYPRARMKHAAQSDMGINQLHRISQISAGSILLQPEDILGTPIGFAYGGEK</sequence>
<accession>A0ACB7ZZF8</accession>